<dbReference type="GO" id="GO:0000278">
    <property type="term" value="P:mitotic cell cycle"/>
    <property type="evidence" value="ECO:0007669"/>
    <property type="project" value="TreeGrafter"/>
</dbReference>
<feature type="region of interest" description="Disordered" evidence="5">
    <location>
        <begin position="106"/>
        <end position="136"/>
    </location>
</feature>
<dbReference type="Gene3D" id="1.20.5.190">
    <property type="match status" value="1"/>
</dbReference>
<dbReference type="Pfam" id="PF00612">
    <property type="entry name" value="IQ"/>
    <property type="match status" value="2"/>
</dbReference>
<evidence type="ECO:0000256" key="4">
    <source>
        <dbReference type="ARBA" id="ARBA00022860"/>
    </source>
</evidence>
<name>A0A0L0SKC9_ALLM3</name>
<dbReference type="GO" id="GO:0007051">
    <property type="term" value="P:spindle organization"/>
    <property type="evidence" value="ECO:0007669"/>
    <property type="project" value="TreeGrafter"/>
</dbReference>
<dbReference type="InterPro" id="IPR027417">
    <property type="entry name" value="P-loop_NTPase"/>
</dbReference>
<dbReference type="AlphaFoldDB" id="A0A0L0SKC9"/>
<dbReference type="OrthoDB" id="5590625at2759"/>
<evidence type="ECO:0000313" key="6">
    <source>
        <dbReference type="EMBL" id="KNE62874.1"/>
    </source>
</evidence>
<comment type="subcellular location">
    <subcellularLocation>
        <location evidence="1">Cytoplasm</location>
    </subcellularLocation>
</comment>
<dbReference type="GO" id="GO:0005737">
    <property type="term" value="C:cytoplasm"/>
    <property type="evidence" value="ECO:0007669"/>
    <property type="project" value="UniProtKB-SubCell"/>
</dbReference>
<reference evidence="7" key="2">
    <citation type="submission" date="2009-11" db="EMBL/GenBank/DDBJ databases">
        <title>The Genome Sequence of Allomyces macrogynus strain ATCC 38327.</title>
        <authorList>
            <consortium name="The Broad Institute Genome Sequencing Platform"/>
            <person name="Russ C."/>
            <person name="Cuomo C."/>
            <person name="Shea T."/>
            <person name="Young S.K."/>
            <person name="Zeng Q."/>
            <person name="Koehrsen M."/>
            <person name="Haas B."/>
            <person name="Borodovsky M."/>
            <person name="Guigo R."/>
            <person name="Alvarado L."/>
            <person name="Berlin A."/>
            <person name="Borenstein D."/>
            <person name="Chen Z."/>
            <person name="Engels R."/>
            <person name="Freedman E."/>
            <person name="Gellesch M."/>
            <person name="Goldberg J."/>
            <person name="Griggs A."/>
            <person name="Gujja S."/>
            <person name="Heiman D."/>
            <person name="Hepburn T."/>
            <person name="Howarth C."/>
            <person name="Jen D."/>
            <person name="Larson L."/>
            <person name="Lewis B."/>
            <person name="Mehta T."/>
            <person name="Park D."/>
            <person name="Pearson M."/>
            <person name="Roberts A."/>
            <person name="Saif S."/>
            <person name="Shenoy N."/>
            <person name="Sisk P."/>
            <person name="Stolte C."/>
            <person name="Sykes S."/>
            <person name="Walk T."/>
            <person name="White J."/>
            <person name="Yandava C."/>
            <person name="Burger G."/>
            <person name="Gray M.W."/>
            <person name="Holland P.W.H."/>
            <person name="King N."/>
            <person name="Lang F.B.F."/>
            <person name="Roger A.J."/>
            <person name="Ruiz-Trillo I."/>
            <person name="Lander E."/>
            <person name="Nusbaum C."/>
        </authorList>
    </citation>
    <scope>NUCLEOTIDE SEQUENCE [LARGE SCALE GENOMIC DNA]</scope>
    <source>
        <strain evidence="7">ATCC 38327</strain>
    </source>
</reference>
<feature type="region of interest" description="Disordered" evidence="5">
    <location>
        <begin position="541"/>
        <end position="561"/>
    </location>
</feature>
<reference evidence="6 7" key="1">
    <citation type="submission" date="2009-11" db="EMBL/GenBank/DDBJ databases">
        <title>Annotation of Allomyces macrogynus ATCC 38327.</title>
        <authorList>
            <consortium name="The Broad Institute Genome Sequencing Platform"/>
            <person name="Russ C."/>
            <person name="Cuomo C."/>
            <person name="Burger G."/>
            <person name="Gray M.W."/>
            <person name="Holland P.W.H."/>
            <person name="King N."/>
            <person name="Lang F.B.F."/>
            <person name="Roger A.J."/>
            <person name="Ruiz-Trillo I."/>
            <person name="Young S.K."/>
            <person name="Zeng Q."/>
            <person name="Gargeya S."/>
            <person name="Fitzgerald M."/>
            <person name="Haas B."/>
            <person name="Abouelleil A."/>
            <person name="Alvarado L."/>
            <person name="Arachchi H.M."/>
            <person name="Berlin A."/>
            <person name="Chapman S.B."/>
            <person name="Gearin G."/>
            <person name="Goldberg J."/>
            <person name="Griggs A."/>
            <person name="Gujja S."/>
            <person name="Hansen M."/>
            <person name="Heiman D."/>
            <person name="Howarth C."/>
            <person name="Larimer J."/>
            <person name="Lui A."/>
            <person name="MacDonald P.J.P."/>
            <person name="McCowen C."/>
            <person name="Montmayeur A."/>
            <person name="Murphy C."/>
            <person name="Neiman D."/>
            <person name="Pearson M."/>
            <person name="Priest M."/>
            <person name="Roberts A."/>
            <person name="Saif S."/>
            <person name="Shea T."/>
            <person name="Sisk P."/>
            <person name="Stolte C."/>
            <person name="Sykes S."/>
            <person name="Wortman J."/>
            <person name="Nusbaum C."/>
            <person name="Birren B."/>
        </authorList>
    </citation>
    <scope>NUCLEOTIDE SEQUENCE [LARGE SCALE GENOMIC DNA]</scope>
    <source>
        <strain evidence="6 7">ATCC 38327</strain>
    </source>
</reference>
<evidence type="ECO:0000256" key="5">
    <source>
        <dbReference type="SAM" id="MobiDB-lite"/>
    </source>
</evidence>
<dbReference type="VEuPathDB" id="FungiDB:AMAG_08051"/>
<dbReference type="InterPro" id="IPR000048">
    <property type="entry name" value="IQ_motif_EF-hand-BS"/>
</dbReference>
<dbReference type="GO" id="GO:0051295">
    <property type="term" value="P:establishment of meiotic spindle localization"/>
    <property type="evidence" value="ECO:0007669"/>
    <property type="project" value="TreeGrafter"/>
</dbReference>
<evidence type="ECO:0000256" key="1">
    <source>
        <dbReference type="ARBA" id="ARBA00004496"/>
    </source>
</evidence>
<dbReference type="EMBL" id="GG745341">
    <property type="protein sequence ID" value="KNE62874.1"/>
    <property type="molecule type" value="Genomic_DNA"/>
</dbReference>
<gene>
    <name evidence="6" type="ORF">AMAG_08051</name>
</gene>
<keyword evidence="4" id="KW-0112">Calmodulin-binding</keyword>
<dbReference type="CDD" id="cd23767">
    <property type="entry name" value="IQCD"/>
    <property type="match status" value="2"/>
</dbReference>
<dbReference type="GO" id="GO:0000922">
    <property type="term" value="C:spindle pole"/>
    <property type="evidence" value="ECO:0007669"/>
    <property type="project" value="TreeGrafter"/>
</dbReference>
<evidence type="ECO:0000256" key="2">
    <source>
        <dbReference type="ARBA" id="ARBA00022490"/>
    </source>
</evidence>
<accession>A0A0L0SKC9</accession>
<sequence>MASPAIAAALDRSTSATPGADATALPATSEFHALSDHEQSYLDHYCHDVSAIHDLTARVHALQTHIRVLRTHVQMLVDAELQPYHAAATVIQAHWRGYRVRQRWPGLQRRTRSRRAADDRAPSPLGPAPLAPSDEARGHGVPVVLVDLWARCARIGGSPTPQLDGLDPRTVAAITIQRHVRGHLVRRAVAHARAATPRHHAHLALRRCAAQMRLLSTHVAAFRRAAVAPPTSPAPPAVPTLPATGGTTTPTMLAHVDQLAADLAALHAQTASLATDHTALTDQLTRTAARMDRVDSTHSATARTLTDLRETVTTIREDPTHVTAELAALLATPPADARRDVDATPIPGLADDVHALTLENASLADRVELQAMEIRQLRSMLAAVVDRQARDHAVVRHAAARTIQAAWRQTRARKQQRGAAAAAARRTAWAPVTPTPRTRWRTRTTSSSSAPPSLLTPVGAAAARVVPDALLSPIHGMLMDVEGGAGDESMLSVAEESFLSRIEEGRRDADVDARHVSVEDFNYLKAEVEWLRKMVESMQAAQQQGQQQQQPRDVSVAPRGT</sequence>
<feature type="compositionally biased region" description="Low complexity" evidence="5">
    <location>
        <begin position="541"/>
        <end position="550"/>
    </location>
</feature>
<protein>
    <submittedName>
        <fullName evidence="6">Uncharacterized protein</fullName>
    </submittedName>
</protein>
<dbReference type="SMART" id="SM00015">
    <property type="entry name" value="IQ"/>
    <property type="match status" value="3"/>
</dbReference>
<organism evidence="6 7">
    <name type="scientific">Allomyces macrogynus (strain ATCC 38327)</name>
    <name type="common">Allomyces javanicus var. macrogynus</name>
    <dbReference type="NCBI Taxonomy" id="578462"/>
    <lineage>
        <taxon>Eukaryota</taxon>
        <taxon>Fungi</taxon>
        <taxon>Fungi incertae sedis</taxon>
        <taxon>Blastocladiomycota</taxon>
        <taxon>Blastocladiomycetes</taxon>
        <taxon>Blastocladiales</taxon>
        <taxon>Blastocladiaceae</taxon>
        <taxon>Allomyces</taxon>
    </lineage>
</organism>
<keyword evidence="7" id="KW-1185">Reference proteome</keyword>
<evidence type="ECO:0000256" key="3">
    <source>
        <dbReference type="ARBA" id="ARBA00022737"/>
    </source>
</evidence>
<dbReference type="InterPro" id="IPR051185">
    <property type="entry name" value="ASPM"/>
</dbReference>
<keyword evidence="2" id="KW-0963">Cytoplasm</keyword>
<keyword evidence="3" id="KW-0677">Repeat</keyword>
<evidence type="ECO:0000313" key="7">
    <source>
        <dbReference type="Proteomes" id="UP000054350"/>
    </source>
</evidence>
<proteinExistence type="predicted"/>
<dbReference type="PANTHER" id="PTHR22706:SF1">
    <property type="entry name" value="ASSEMBLY FACTOR FOR SPINDLE MICROTUBULES"/>
    <property type="match status" value="1"/>
</dbReference>
<dbReference type="SUPFAM" id="SSF52540">
    <property type="entry name" value="P-loop containing nucleoside triphosphate hydrolases"/>
    <property type="match status" value="1"/>
</dbReference>
<dbReference type="GO" id="GO:0005516">
    <property type="term" value="F:calmodulin binding"/>
    <property type="evidence" value="ECO:0007669"/>
    <property type="project" value="UniProtKB-KW"/>
</dbReference>
<dbReference type="Proteomes" id="UP000054350">
    <property type="component" value="Unassembled WGS sequence"/>
</dbReference>
<dbReference type="PROSITE" id="PS50096">
    <property type="entry name" value="IQ"/>
    <property type="match status" value="2"/>
</dbReference>
<dbReference type="PANTHER" id="PTHR22706">
    <property type="entry name" value="ASSEMBLY FACTOR FOR SPINDLE MICROTUBULES"/>
    <property type="match status" value="1"/>
</dbReference>